<evidence type="ECO:0000259" key="3">
    <source>
        <dbReference type="Pfam" id="PF03572"/>
    </source>
</evidence>
<keyword evidence="2" id="KW-0732">Signal</keyword>
<dbReference type="InterPro" id="IPR052766">
    <property type="entry name" value="S41A_metabolite_peptidase"/>
</dbReference>
<reference evidence="5" key="1">
    <citation type="journal article" date="2020" name="Stud. Mycol.">
        <title>101 Dothideomycetes genomes: a test case for predicting lifestyles and emergence of pathogens.</title>
        <authorList>
            <person name="Haridas S."/>
            <person name="Albert R."/>
            <person name="Binder M."/>
            <person name="Bloem J."/>
            <person name="Labutti K."/>
            <person name="Salamov A."/>
            <person name="Andreopoulos B."/>
            <person name="Baker S."/>
            <person name="Barry K."/>
            <person name="Bills G."/>
            <person name="Bluhm B."/>
            <person name="Cannon C."/>
            <person name="Castanera R."/>
            <person name="Culley D."/>
            <person name="Daum C."/>
            <person name="Ezra D."/>
            <person name="Gonzalez J."/>
            <person name="Henrissat B."/>
            <person name="Kuo A."/>
            <person name="Liang C."/>
            <person name="Lipzen A."/>
            <person name="Lutzoni F."/>
            <person name="Magnuson J."/>
            <person name="Mondo S."/>
            <person name="Nolan M."/>
            <person name="Ohm R."/>
            <person name="Pangilinan J."/>
            <person name="Park H.-J."/>
            <person name="Ramirez L."/>
            <person name="Alfaro M."/>
            <person name="Sun H."/>
            <person name="Tritt A."/>
            <person name="Yoshinaga Y."/>
            <person name="Zwiers L.-H."/>
            <person name="Turgeon B."/>
            <person name="Goodwin S."/>
            <person name="Spatafora J."/>
            <person name="Crous P."/>
            <person name="Grigoriev I."/>
        </authorList>
    </citation>
    <scope>NUCLEOTIDE SEQUENCE</scope>
    <source>
        <strain evidence="5">CBS 115976</strain>
    </source>
</reference>
<evidence type="ECO:0000259" key="4">
    <source>
        <dbReference type="Pfam" id="PF23658"/>
    </source>
</evidence>
<dbReference type="Pfam" id="PF03572">
    <property type="entry name" value="Peptidase_S41"/>
    <property type="match status" value="1"/>
</dbReference>
<feature type="chain" id="PRO_5025487482" evidence="2">
    <location>
        <begin position="25"/>
        <end position="773"/>
    </location>
</feature>
<dbReference type="PANTHER" id="PTHR37049">
    <property type="entry name" value="PEPTIDASE S41 FAMILY PROTEIN"/>
    <property type="match status" value="1"/>
</dbReference>
<dbReference type="Gene3D" id="3.90.226.10">
    <property type="entry name" value="2-enoyl-CoA Hydratase, Chain A, domain 1"/>
    <property type="match status" value="1"/>
</dbReference>
<dbReference type="SUPFAM" id="SSF52096">
    <property type="entry name" value="ClpP/crotonase"/>
    <property type="match status" value="1"/>
</dbReference>
<evidence type="ECO:0000313" key="6">
    <source>
        <dbReference type="Proteomes" id="UP000799302"/>
    </source>
</evidence>
<evidence type="ECO:0000256" key="1">
    <source>
        <dbReference type="SAM" id="MobiDB-lite"/>
    </source>
</evidence>
<proteinExistence type="predicted"/>
<gene>
    <name evidence="5" type="ORF">BT63DRAFT_398595</name>
</gene>
<keyword evidence="6" id="KW-1185">Reference proteome</keyword>
<accession>A0A6A6UMK2</accession>
<protein>
    <submittedName>
        <fullName evidence="5">Uncharacterized protein</fullName>
    </submittedName>
</protein>
<sequence length="773" mass="84040">MCLSRKPSISSLFNLLICLPFSFASPLPQPDGNGQSPCAQIPAALTPNPSLPTSKGLVPAQLAWDCLHSIPINSTGALDLVESIKPYMSFQTTVAFLKDPPAEYAQKLFGSVDLVGGLDNIASKVRSGEYKGEYEFALELYTLLQSAHEGHLYFAPEIVREFFSWTRGVALVSVSEDGTEVPDIFVYSDVLAAAKDSSFEPSAVDEIDNYAVEEYLLKLSTIGSLQDRDALFNTLFYSLPQIALGPNGLGAGVFSGAGRGSVVYPEPSTTIKFENGTVLTFSNQANVKKDFAGLTSGQAVYDKFIRQNVDMKVDLEAIPAEFNVETDPRFPQTPAVAKDDTAIPAPGYPTPVARMKSNELGGFFLDGPGYEDIAVLSIPSFIGDSGQQEFQDVARTFLSKAKAAGKKKLVIDVSANGGGTIWLGYEIFAQLFPSIEPFGGQRFRAHQTWDEMGKLVSKLVSNTTRTGNYSANVDDWISSPMNYRSDFNIDNKPFNSWEEKYGPHAVHGDSFTTTQRWNLNDPLGNEYSGLASMTKYGPNPLPSLDLPFTAEDMVLVYDGYCASTCTIFSELMRQQGKVETIAMGGRLNKDIIQAVGGTKGTNDWSWLGIMEYVMNFYQAADASLKTSWRGTEMSTFNSFLPYHRMNGGPVLNMRDGLRQGDDSGTPLQFIVEPADCRLYYTAEMTMDITAMWKAAADAKFFGKRDCVAGGFKNGNGQAKKKLGKAPSESATDKKAPTVSVPQLAASHIAGLEKSLNVAHDSVLDRRAAGLAIP</sequence>
<feature type="signal peptide" evidence="2">
    <location>
        <begin position="1"/>
        <end position="24"/>
    </location>
</feature>
<dbReference type="AlphaFoldDB" id="A0A6A6UMK2"/>
<dbReference type="PANTHER" id="PTHR37049:SF4">
    <property type="entry name" value="RHODANESE DOMAIN-CONTAINING PROTEIN"/>
    <property type="match status" value="1"/>
</dbReference>
<organism evidence="5 6">
    <name type="scientific">Microthyrium microscopicum</name>
    <dbReference type="NCBI Taxonomy" id="703497"/>
    <lineage>
        <taxon>Eukaryota</taxon>
        <taxon>Fungi</taxon>
        <taxon>Dikarya</taxon>
        <taxon>Ascomycota</taxon>
        <taxon>Pezizomycotina</taxon>
        <taxon>Dothideomycetes</taxon>
        <taxon>Dothideomycetes incertae sedis</taxon>
        <taxon>Microthyriales</taxon>
        <taxon>Microthyriaceae</taxon>
        <taxon>Microthyrium</taxon>
    </lineage>
</organism>
<name>A0A6A6UMK2_9PEZI</name>
<dbReference type="EMBL" id="MU004232">
    <property type="protein sequence ID" value="KAF2672308.1"/>
    <property type="molecule type" value="Genomic_DNA"/>
</dbReference>
<feature type="domain" description="CPAF-like PDZ" evidence="4">
    <location>
        <begin position="164"/>
        <end position="291"/>
    </location>
</feature>
<dbReference type="InterPro" id="IPR029045">
    <property type="entry name" value="ClpP/crotonase-like_dom_sf"/>
</dbReference>
<dbReference type="InterPro" id="IPR056186">
    <property type="entry name" value="PDZ_CPAF-rel"/>
</dbReference>
<dbReference type="InterPro" id="IPR005151">
    <property type="entry name" value="Tail-specific_protease"/>
</dbReference>
<feature type="region of interest" description="Disordered" evidence="1">
    <location>
        <begin position="716"/>
        <end position="738"/>
    </location>
</feature>
<dbReference type="Proteomes" id="UP000799302">
    <property type="component" value="Unassembled WGS sequence"/>
</dbReference>
<evidence type="ECO:0000313" key="5">
    <source>
        <dbReference type="EMBL" id="KAF2672308.1"/>
    </source>
</evidence>
<dbReference type="GO" id="GO:0008236">
    <property type="term" value="F:serine-type peptidase activity"/>
    <property type="evidence" value="ECO:0007669"/>
    <property type="project" value="InterPro"/>
</dbReference>
<dbReference type="GO" id="GO:0006508">
    <property type="term" value="P:proteolysis"/>
    <property type="evidence" value="ECO:0007669"/>
    <property type="project" value="InterPro"/>
</dbReference>
<dbReference type="Pfam" id="PF23658">
    <property type="entry name" value="PDZ_CPAF_rel"/>
    <property type="match status" value="1"/>
</dbReference>
<feature type="domain" description="Tail specific protease" evidence="3">
    <location>
        <begin position="372"/>
        <end position="581"/>
    </location>
</feature>
<evidence type="ECO:0000256" key="2">
    <source>
        <dbReference type="SAM" id="SignalP"/>
    </source>
</evidence>
<dbReference type="OrthoDB" id="27214at2759"/>